<dbReference type="AlphaFoldDB" id="A0A080M4M2"/>
<name>A0A080M4M2_9PROT</name>
<evidence type="ECO:0000313" key="2">
    <source>
        <dbReference type="Proteomes" id="UP000021315"/>
    </source>
</evidence>
<accession>A0A080M4M2</accession>
<evidence type="ECO:0000313" key="1">
    <source>
        <dbReference type="EMBL" id="KFB76262.1"/>
    </source>
</evidence>
<dbReference type="InterPro" id="IPR042095">
    <property type="entry name" value="SUMF_sf"/>
</dbReference>
<dbReference type="STRING" id="1453999.AW06_002684"/>
<proteinExistence type="predicted"/>
<dbReference type="InterPro" id="IPR016187">
    <property type="entry name" value="CTDL_fold"/>
</dbReference>
<evidence type="ECO:0008006" key="3">
    <source>
        <dbReference type="Google" id="ProtNLM"/>
    </source>
</evidence>
<reference evidence="1" key="1">
    <citation type="submission" date="2014-02" db="EMBL/GenBank/DDBJ databases">
        <title>Expanding our view of genomic diversity in Candidatus Accumulibacter clades.</title>
        <authorList>
            <person name="Skennerton C.T."/>
            <person name="Barr J.J."/>
            <person name="Slater F.R."/>
            <person name="Bond P.L."/>
            <person name="Tyson G.W."/>
        </authorList>
    </citation>
    <scope>NUCLEOTIDE SEQUENCE [LARGE SCALE GENOMIC DNA]</scope>
</reference>
<gene>
    <name evidence="1" type="ORF">AW06_002684</name>
</gene>
<dbReference type="Proteomes" id="UP000021315">
    <property type="component" value="Unassembled WGS sequence"/>
</dbReference>
<dbReference type="EMBL" id="JDST02000059">
    <property type="protein sequence ID" value="KFB76262.1"/>
    <property type="molecule type" value="Genomic_DNA"/>
</dbReference>
<dbReference type="SUPFAM" id="SSF56436">
    <property type="entry name" value="C-type lectin-like"/>
    <property type="match status" value="1"/>
</dbReference>
<protein>
    <recommendedName>
        <fullName evidence="3">Sulfatase-modifying factor enzyme domain-containing protein</fullName>
    </recommendedName>
</protein>
<keyword evidence="2" id="KW-1185">Reference proteome</keyword>
<sequence>MGDPRRGVGVNDDGLPDIAWVDVPAGEVTLAENAGHFTGAAFCIARHPVTWRQYRAFVEAPDGYRPKRWWHGLRHEAEPGETRWDAEREGLRDAHFVRRTFVVSP</sequence>
<organism evidence="1 2">
    <name type="scientific">Candidatus Accumulibacter cognatus</name>
    <dbReference type="NCBI Taxonomy" id="2954383"/>
    <lineage>
        <taxon>Bacteria</taxon>
        <taxon>Pseudomonadati</taxon>
        <taxon>Pseudomonadota</taxon>
        <taxon>Betaproteobacteria</taxon>
        <taxon>Candidatus Accumulibacter</taxon>
    </lineage>
</organism>
<dbReference type="Gene3D" id="3.90.1580.10">
    <property type="entry name" value="paralog of FGE (formylglycine-generating enzyme)"/>
    <property type="match status" value="1"/>
</dbReference>
<comment type="caution">
    <text evidence="1">The sequence shown here is derived from an EMBL/GenBank/DDBJ whole genome shotgun (WGS) entry which is preliminary data.</text>
</comment>